<protein>
    <submittedName>
        <fullName evidence="1">Uncharacterized protein</fullName>
    </submittedName>
</protein>
<gene>
    <name evidence="1" type="ORF">SAMN05444581_1014</name>
</gene>
<sequence>MPLLRLALLALAALVAVILGYGYFFARPSGPPPQAAAIGRASPQAVAAVRRLLDADYVATAEFAPFFERFKIAYPAEYEASLAAFSERSAAAGEIGSPDLLVSDAARALRQSRGVLAAKAGGPALDHIFEVQLAMLRTLSLVNPRLCANYLFGGESADFLNFSASHRKLVATMAMAGLDAIKDGAINRISRARPAPQDFQALEEGLRAKGLGTPEIEALLDGKADPSLDDEKMCRAGGTYLETLATLPEEPRRRIYGLAIELMARS</sequence>
<proteinExistence type="predicted"/>
<dbReference type="AlphaFoldDB" id="A0A1I3VPY0"/>
<accession>A0A1I3VPY0</accession>
<organism evidence="1 2">
    <name type="scientific">Methylocapsa palsarum</name>
    <dbReference type="NCBI Taxonomy" id="1612308"/>
    <lineage>
        <taxon>Bacteria</taxon>
        <taxon>Pseudomonadati</taxon>
        <taxon>Pseudomonadota</taxon>
        <taxon>Alphaproteobacteria</taxon>
        <taxon>Hyphomicrobiales</taxon>
        <taxon>Beijerinckiaceae</taxon>
        <taxon>Methylocapsa</taxon>
    </lineage>
</organism>
<dbReference type="RefSeq" id="WP_091675549.1">
    <property type="nucleotide sequence ID" value="NZ_FOSN01000001.1"/>
</dbReference>
<keyword evidence="2" id="KW-1185">Reference proteome</keyword>
<name>A0A1I3VPY0_9HYPH</name>
<evidence type="ECO:0000313" key="2">
    <source>
        <dbReference type="Proteomes" id="UP000198755"/>
    </source>
</evidence>
<dbReference type="OrthoDB" id="8456271at2"/>
<dbReference type="EMBL" id="FOSN01000001">
    <property type="protein sequence ID" value="SFJ97179.1"/>
    <property type="molecule type" value="Genomic_DNA"/>
</dbReference>
<dbReference type="Proteomes" id="UP000198755">
    <property type="component" value="Unassembled WGS sequence"/>
</dbReference>
<reference evidence="1 2" key="1">
    <citation type="submission" date="2016-10" db="EMBL/GenBank/DDBJ databases">
        <authorList>
            <person name="de Groot N.N."/>
        </authorList>
    </citation>
    <scope>NUCLEOTIDE SEQUENCE [LARGE SCALE GENOMIC DNA]</scope>
    <source>
        <strain evidence="1 2">NE2</strain>
    </source>
</reference>
<evidence type="ECO:0000313" key="1">
    <source>
        <dbReference type="EMBL" id="SFJ97179.1"/>
    </source>
</evidence>